<reference evidence="2 3" key="1">
    <citation type="journal article" date="2018" name="Nat. Biotechnol.">
        <title>A standardized bacterial taxonomy based on genome phylogeny substantially revises the tree of life.</title>
        <authorList>
            <person name="Parks D.H."/>
            <person name="Chuvochina M."/>
            <person name="Waite D.W."/>
            <person name="Rinke C."/>
            <person name="Skarshewski A."/>
            <person name="Chaumeil P.A."/>
            <person name="Hugenholtz P."/>
        </authorList>
    </citation>
    <scope>NUCLEOTIDE SEQUENCE [LARGE SCALE GENOMIC DNA]</scope>
    <source>
        <strain evidence="2">UBA9158</strain>
    </source>
</reference>
<dbReference type="EMBL" id="DMND01000242">
    <property type="protein sequence ID" value="HAN29601.1"/>
    <property type="molecule type" value="Genomic_DNA"/>
</dbReference>
<gene>
    <name evidence="2" type="ORF">DCP75_18120</name>
</gene>
<dbReference type="GO" id="GO:0019752">
    <property type="term" value="P:carboxylic acid metabolic process"/>
    <property type="evidence" value="ECO:0007669"/>
    <property type="project" value="TreeGrafter"/>
</dbReference>
<comment type="caution">
    <text evidence="2">The sequence shown here is derived from an EMBL/GenBank/DDBJ whole genome shotgun (WGS) entry which is preliminary data.</text>
</comment>
<evidence type="ECO:0000313" key="2">
    <source>
        <dbReference type="EMBL" id="HAN29601.1"/>
    </source>
</evidence>
<dbReference type="InterPro" id="IPR027417">
    <property type="entry name" value="P-loop_NTPase"/>
</dbReference>
<comment type="similarity">
    <text evidence="1">Belongs to the class-IV pyridoxal-phosphate-dependent aminotransferase family.</text>
</comment>
<name>A0A3C1KSR7_9GAMM</name>
<evidence type="ECO:0000256" key="1">
    <source>
        <dbReference type="ARBA" id="ARBA00009320"/>
    </source>
</evidence>
<proteinExistence type="inferred from homology"/>
<dbReference type="InterPro" id="IPR050571">
    <property type="entry name" value="Class-IV_PLP-Dep_Aminotrnsfr"/>
</dbReference>
<dbReference type="SUPFAM" id="SSF52540">
    <property type="entry name" value="P-loop containing nucleoside triphosphate hydrolases"/>
    <property type="match status" value="1"/>
</dbReference>
<evidence type="ECO:0000313" key="3">
    <source>
        <dbReference type="Proteomes" id="UP000259273"/>
    </source>
</evidence>
<dbReference type="PANTHER" id="PTHR42743:SF11">
    <property type="entry name" value="AMINODEOXYCHORISMATE LYASE"/>
    <property type="match status" value="1"/>
</dbReference>
<organism evidence="2 3">
    <name type="scientific">Haliea salexigens</name>
    <dbReference type="NCBI Taxonomy" id="287487"/>
    <lineage>
        <taxon>Bacteria</taxon>
        <taxon>Pseudomonadati</taxon>
        <taxon>Pseudomonadota</taxon>
        <taxon>Gammaproteobacteria</taxon>
        <taxon>Cellvibrionales</taxon>
        <taxon>Halieaceae</taxon>
        <taxon>Haliea</taxon>
    </lineage>
</organism>
<dbReference type="Gene3D" id="3.40.50.300">
    <property type="entry name" value="P-loop containing nucleotide triphosphate hydrolases"/>
    <property type="match status" value="1"/>
</dbReference>
<dbReference type="GO" id="GO:0016740">
    <property type="term" value="F:transferase activity"/>
    <property type="evidence" value="ECO:0007669"/>
    <property type="project" value="UniProtKB-KW"/>
</dbReference>
<dbReference type="Pfam" id="PF19798">
    <property type="entry name" value="Sulfotransfer_5"/>
    <property type="match status" value="1"/>
</dbReference>
<dbReference type="Proteomes" id="UP000259273">
    <property type="component" value="Unassembled WGS sequence"/>
</dbReference>
<accession>A0A3C1KSR7</accession>
<keyword evidence="2" id="KW-0808">Transferase</keyword>
<dbReference type="AlphaFoldDB" id="A0A3C1KSR7"/>
<sequence>MQTLRLAMWSGPRNISTALMRAFENRADCAVVDEPFYGYYLQATGLDHPAGEAVKASMSCDWREVARQLCEELPATADRDRCTLFYQKHMTQHILPAMGMAWTDGLVNCFLIRQPRRIIASYARVRPEFALEELGFVQQWELFQRVADRLGAAPPVIDSAATLADPEGVLRALCERVGIPFSAAMLSWPAGSRDSDGVWAPHWYAAVEASTGFQAVNEQPLAEVALPPQCEAMCEQAEAIYARLSAHALGSAARG</sequence>
<dbReference type="PANTHER" id="PTHR42743">
    <property type="entry name" value="AMINO-ACID AMINOTRANSFERASE"/>
    <property type="match status" value="1"/>
</dbReference>
<protein>
    <submittedName>
        <fullName evidence="2">Sulfotransferase family protein</fullName>
    </submittedName>
</protein>
<dbReference type="STRING" id="1121937.GCA_000423125_03151"/>